<dbReference type="Proteomes" id="UP000034875">
    <property type="component" value="Unassembled WGS sequence"/>
</dbReference>
<protein>
    <recommendedName>
        <fullName evidence="1">PilZ domain-containing protein</fullName>
    </recommendedName>
</protein>
<dbReference type="Gene3D" id="2.40.10.220">
    <property type="entry name" value="predicted glycosyltransferase like domains"/>
    <property type="match status" value="1"/>
</dbReference>
<gene>
    <name evidence="2" type="ORF">UV05_C0016G0006</name>
</gene>
<evidence type="ECO:0000313" key="2">
    <source>
        <dbReference type="EMBL" id="KKS43943.1"/>
    </source>
</evidence>
<feature type="domain" description="PilZ" evidence="1">
    <location>
        <begin position="11"/>
        <end position="131"/>
    </location>
</feature>
<comment type="caution">
    <text evidence="2">The sequence shown here is derived from an EMBL/GenBank/DDBJ whole genome shotgun (WGS) entry which is preliminary data.</text>
</comment>
<dbReference type="GO" id="GO:0035438">
    <property type="term" value="F:cyclic-di-GMP binding"/>
    <property type="evidence" value="ECO:0007669"/>
    <property type="project" value="InterPro"/>
</dbReference>
<dbReference type="EMBL" id="LCCZ01000016">
    <property type="protein sequence ID" value="KKS43943.1"/>
    <property type="molecule type" value="Genomic_DNA"/>
</dbReference>
<organism evidence="2 3">
    <name type="scientific">candidate division CPR1 bacterium GW2011_GWA2_42_17</name>
    <dbReference type="NCBI Taxonomy" id="1618341"/>
    <lineage>
        <taxon>Bacteria</taxon>
        <taxon>candidate division CPR1</taxon>
    </lineage>
</organism>
<reference evidence="2 3" key="1">
    <citation type="journal article" date="2015" name="Nature">
        <title>rRNA introns, odd ribosomes, and small enigmatic genomes across a large radiation of phyla.</title>
        <authorList>
            <person name="Brown C.T."/>
            <person name="Hug L.A."/>
            <person name="Thomas B.C."/>
            <person name="Sharon I."/>
            <person name="Castelle C.J."/>
            <person name="Singh A."/>
            <person name="Wilkins M.J."/>
            <person name="Williams K.H."/>
            <person name="Banfield J.F."/>
        </authorList>
    </citation>
    <scope>NUCLEOTIDE SEQUENCE [LARGE SCALE GENOMIC DNA]</scope>
</reference>
<name>A0A0G1C2R9_9BACT</name>
<evidence type="ECO:0000313" key="3">
    <source>
        <dbReference type="Proteomes" id="UP000034875"/>
    </source>
</evidence>
<accession>A0A0G1C2R9</accession>
<sequence length="141" mass="15900">MKNEKENKGAERRKYTRFREEHLLQCHCATPDDIGIVEATMIDFSEAGALFNSKVRYNVGDLLRLTMTIEGLKDFLPEGYKTEGLSKPETVDVLVAVERVQTLTPGSSYDIGVSFVGLDKADRIGLGRYIERRSKNKKGKE</sequence>
<dbReference type="AlphaFoldDB" id="A0A0G1C2R9"/>
<dbReference type="Pfam" id="PF07238">
    <property type="entry name" value="PilZ"/>
    <property type="match status" value="1"/>
</dbReference>
<proteinExistence type="predicted"/>
<evidence type="ECO:0000259" key="1">
    <source>
        <dbReference type="Pfam" id="PF07238"/>
    </source>
</evidence>
<dbReference type="InterPro" id="IPR009875">
    <property type="entry name" value="PilZ_domain"/>
</dbReference>